<gene>
    <name evidence="6" type="ORF">MUO15_20055</name>
</gene>
<dbReference type="Proteomes" id="UP000830326">
    <property type="component" value="Chromosome"/>
</dbReference>
<evidence type="ECO:0000313" key="6">
    <source>
        <dbReference type="EMBL" id="UOR11824.1"/>
    </source>
</evidence>
<dbReference type="InterPro" id="IPR006140">
    <property type="entry name" value="D-isomer_DH_NAD-bd"/>
</dbReference>
<dbReference type="PANTHER" id="PTHR10996">
    <property type="entry name" value="2-HYDROXYACID DEHYDROGENASE-RELATED"/>
    <property type="match status" value="1"/>
</dbReference>
<evidence type="ECO:0000256" key="2">
    <source>
        <dbReference type="ARBA" id="ARBA00023002"/>
    </source>
</evidence>
<evidence type="ECO:0000256" key="1">
    <source>
        <dbReference type="ARBA" id="ARBA00005854"/>
    </source>
</evidence>
<proteinExistence type="inferred from homology"/>
<name>A0ABY4HB45_9BACI</name>
<dbReference type="CDD" id="cd05301">
    <property type="entry name" value="GDH"/>
    <property type="match status" value="1"/>
</dbReference>
<keyword evidence="7" id="KW-1185">Reference proteome</keyword>
<dbReference type="InterPro" id="IPR029752">
    <property type="entry name" value="D-isomer_DH_CS1"/>
</dbReference>
<evidence type="ECO:0000256" key="3">
    <source>
        <dbReference type="RuleBase" id="RU003719"/>
    </source>
</evidence>
<dbReference type="PANTHER" id="PTHR10996:SF283">
    <property type="entry name" value="GLYOXYLATE_HYDROXYPYRUVATE REDUCTASE B"/>
    <property type="match status" value="1"/>
</dbReference>
<sequence length="321" mass="36063">MTKPYLFITRKLPDEVVDPFREHLDITMWDSKEEAVKPERLLKEAKQADGLLTMLSDSIHEDVLRQAENLKVVANLAVGFDNIDIEAAKKHNITVTNTPDVLTETTADLTFGLLMATARRMMEAAAFVKEGEWKHWSPLLMAGSDIHHKTIGIVGMGRIGEAVAKRARGFDMNVLYYNRTRKQEVEDKLGVEYVSFDHLINKADFVVSLVPLTEETEKLFNEVVFNKMKREAIFINVSRGKVMDEKALFHAITSGEIKGAGLDVFEEEPISATHPLLSLNEVVCLPHIGSASRETRYNMMKLSLDNVLNVLQGKDPSTPVN</sequence>
<evidence type="ECO:0000259" key="5">
    <source>
        <dbReference type="Pfam" id="PF02826"/>
    </source>
</evidence>
<dbReference type="Pfam" id="PF00389">
    <property type="entry name" value="2-Hacid_dh"/>
    <property type="match status" value="1"/>
</dbReference>
<dbReference type="InterPro" id="IPR036291">
    <property type="entry name" value="NAD(P)-bd_dom_sf"/>
</dbReference>
<feature type="domain" description="D-isomer specific 2-hydroxyacid dehydrogenase catalytic" evidence="4">
    <location>
        <begin position="7"/>
        <end position="321"/>
    </location>
</feature>
<protein>
    <submittedName>
        <fullName evidence="6">D-glycerate dehydrogenase</fullName>
    </submittedName>
</protein>
<reference evidence="6" key="1">
    <citation type="submission" date="2022-04" db="EMBL/GenBank/DDBJ databases">
        <title>Halobacillus sp. isolated from saltern.</title>
        <authorList>
            <person name="Won M."/>
            <person name="Lee C.-M."/>
            <person name="Woen H.-Y."/>
            <person name="Kwon S.-W."/>
        </authorList>
    </citation>
    <scope>NUCLEOTIDE SEQUENCE</scope>
    <source>
        <strain evidence="6">SSHM10-5</strain>
    </source>
</reference>
<dbReference type="RefSeq" id="WP_245032163.1">
    <property type="nucleotide sequence ID" value="NZ_CP095075.1"/>
</dbReference>
<dbReference type="SUPFAM" id="SSF52283">
    <property type="entry name" value="Formate/glycerate dehydrogenase catalytic domain-like"/>
    <property type="match status" value="1"/>
</dbReference>
<evidence type="ECO:0000313" key="7">
    <source>
        <dbReference type="Proteomes" id="UP000830326"/>
    </source>
</evidence>
<evidence type="ECO:0000259" key="4">
    <source>
        <dbReference type="Pfam" id="PF00389"/>
    </source>
</evidence>
<dbReference type="EMBL" id="CP095075">
    <property type="protein sequence ID" value="UOR11824.1"/>
    <property type="molecule type" value="Genomic_DNA"/>
</dbReference>
<keyword evidence="2 3" id="KW-0560">Oxidoreductase</keyword>
<dbReference type="SUPFAM" id="SSF51735">
    <property type="entry name" value="NAD(P)-binding Rossmann-fold domains"/>
    <property type="match status" value="1"/>
</dbReference>
<dbReference type="PROSITE" id="PS00065">
    <property type="entry name" value="D_2_HYDROXYACID_DH_1"/>
    <property type="match status" value="1"/>
</dbReference>
<organism evidence="6 7">
    <name type="scientific">Halobacillus amylolyticus</name>
    <dbReference type="NCBI Taxonomy" id="2932259"/>
    <lineage>
        <taxon>Bacteria</taxon>
        <taxon>Bacillati</taxon>
        <taxon>Bacillota</taxon>
        <taxon>Bacilli</taxon>
        <taxon>Bacillales</taxon>
        <taxon>Bacillaceae</taxon>
        <taxon>Halobacillus</taxon>
    </lineage>
</organism>
<accession>A0ABY4HB45</accession>
<dbReference type="Pfam" id="PF02826">
    <property type="entry name" value="2-Hacid_dh_C"/>
    <property type="match status" value="1"/>
</dbReference>
<dbReference type="InterPro" id="IPR006139">
    <property type="entry name" value="D-isomer_2_OHA_DH_cat_dom"/>
</dbReference>
<comment type="similarity">
    <text evidence="1 3">Belongs to the D-isomer specific 2-hydroxyacid dehydrogenase family.</text>
</comment>
<dbReference type="Gene3D" id="3.40.50.720">
    <property type="entry name" value="NAD(P)-binding Rossmann-like Domain"/>
    <property type="match status" value="2"/>
</dbReference>
<feature type="domain" description="D-isomer specific 2-hydroxyacid dehydrogenase NAD-binding" evidence="5">
    <location>
        <begin position="111"/>
        <end position="289"/>
    </location>
</feature>
<dbReference type="InterPro" id="IPR050223">
    <property type="entry name" value="D-isomer_2-hydroxyacid_DH"/>
</dbReference>